<organism evidence="1">
    <name type="scientific">gut metagenome</name>
    <dbReference type="NCBI Taxonomy" id="749906"/>
    <lineage>
        <taxon>unclassified sequences</taxon>
        <taxon>metagenomes</taxon>
        <taxon>organismal metagenomes</taxon>
    </lineage>
</organism>
<protein>
    <submittedName>
        <fullName evidence="1">Uncharacterized protein</fullName>
    </submittedName>
</protein>
<dbReference type="EMBL" id="AMCI01008039">
    <property type="protein sequence ID" value="EJW91661.1"/>
    <property type="molecule type" value="Genomic_DNA"/>
</dbReference>
<sequence length="34" mass="4074">MFLLYLGNIFPVNVRYLTARLGCLLPIMWKKYII</sequence>
<comment type="caution">
    <text evidence="1">The sequence shown here is derived from an EMBL/GenBank/DDBJ whole genome shotgun (WGS) entry which is preliminary data.</text>
</comment>
<name>J9F9S8_9ZZZZ</name>
<gene>
    <name evidence="1" type="ORF">EVA_20232</name>
</gene>
<accession>J9F9S8</accession>
<reference evidence="1" key="1">
    <citation type="journal article" date="2012" name="PLoS ONE">
        <title>Gene sets for utilization of primary and secondary nutrition supplies in the distal gut of endangered iberian lynx.</title>
        <authorList>
            <person name="Alcaide M."/>
            <person name="Messina E."/>
            <person name="Richter M."/>
            <person name="Bargiela R."/>
            <person name="Peplies J."/>
            <person name="Huws S.A."/>
            <person name="Newbold C.J."/>
            <person name="Golyshin P.N."/>
            <person name="Simon M.A."/>
            <person name="Lopez G."/>
            <person name="Yakimov M.M."/>
            <person name="Ferrer M."/>
        </authorList>
    </citation>
    <scope>NUCLEOTIDE SEQUENCE</scope>
</reference>
<dbReference type="AlphaFoldDB" id="J9F9S8"/>
<evidence type="ECO:0000313" key="1">
    <source>
        <dbReference type="EMBL" id="EJW91661.1"/>
    </source>
</evidence>
<proteinExistence type="predicted"/>